<dbReference type="GO" id="GO:0051287">
    <property type="term" value="F:NAD binding"/>
    <property type="evidence" value="ECO:0007669"/>
    <property type="project" value="InterPro"/>
</dbReference>
<gene>
    <name evidence="4" type="ORF">C7212DRAFT_286555</name>
</gene>
<keyword evidence="2" id="KW-0520">NAD</keyword>
<organism evidence="4 5">
    <name type="scientific">Tuber magnatum</name>
    <name type="common">white Piedmont truffle</name>
    <dbReference type="NCBI Taxonomy" id="42249"/>
    <lineage>
        <taxon>Eukaryota</taxon>
        <taxon>Fungi</taxon>
        <taxon>Dikarya</taxon>
        <taxon>Ascomycota</taxon>
        <taxon>Pezizomycotina</taxon>
        <taxon>Pezizomycetes</taxon>
        <taxon>Pezizales</taxon>
        <taxon>Tuberaceae</taxon>
        <taxon>Tuber</taxon>
    </lineage>
</organism>
<dbReference type="Proteomes" id="UP000246991">
    <property type="component" value="Unassembled WGS sequence"/>
</dbReference>
<dbReference type="PANTHER" id="PTHR43333:SF1">
    <property type="entry name" value="D-ISOMER SPECIFIC 2-HYDROXYACID DEHYDROGENASE NAD-BINDING DOMAIN-CONTAINING PROTEIN"/>
    <property type="match status" value="1"/>
</dbReference>
<dbReference type="GO" id="GO:0016491">
    <property type="term" value="F:oxidoreductase activity"/>
    <property type="evidence" value="ECO:0007669"/>
    <property type="project" value="UniProtKB-KW"/>
</dbReference>
<dbReference type="Pfam" id="PF02826">
    <property type="entry name" value="2-Hacid_dh_C"/>
    <property type="match status" value="2"/>
</dbReference>
<feature type="domain" description="D-isomer specific 2-hydroxyacid dehydrogenase NAD-binding" evidence="3">
    <location>
        <begin position="234"/>
        <end position="334"/>
    </location>
</feature>
<evidence type="ECO:0000313" key="4">
    <source>
        <dbReference type="EMBL" id="PWW72267.1"/>
    </source>
</evidence>
<dbReference type="SUPFAM" id="SSF51735">
    <property type="entry name" value="NAD(P)-binding Rossmann-fold domains"/>
    <property type="match status" value="1"/>
</dbReference>
<protein>
    <recommendedName>
        <fullName evidence="3">D-isomer specific 2-hydroxyacid dehydrogenase NAD-binding domain-containing protein</fullName>
    </recommendedName>
</protein>
<dbReference type="AlphaFoldDB" id="A0A317SEU5"/>
<name>A0A317SEU5_9PEZI</name>
<dbReference type="PROSITE" id="PS00065">
    <property type="entry name" value="D_2_HYDROXYACID_DH_1"/>
    <property type="match status" value="1"/>
</dbReference>
<dbReference type="InterPro" id="IPR029752">
    <property type="entry name" value="D-isomer_DH_CS1"/>
</dbReference>
<dbReference type="InterPro" id="IPR036291">
    <property type="entry name" value="NAD(P)-bd_dom_sf"/>
</dbReference>
<proteinExistence type="predicted"/>
<feature type="domain" description="D-isomer specific 2-hydroxyacid dehydrogenase NAD-binding" evidence="3">
    <location>
        <begin position="138"/>
        <end position="207"/>
    </location>
</feature>
<keyword evidence="1" id="KW-0560">Oxidoreductase</keyword>
<comment type="caution">
    <text evidence="4">The sequence shown here is derived from an EMBL/GenBank/DDBJ whole genome shotgun (WGS) entry which is preliminary data.</text>
</comment>
<evidence type="ECO:0000313" key="5">
    <source>
        <dbReference type="Proteomes" id="UP000246991"/>
    </source>
</evidence>
<sequence length="371" mass="40828">MREILKSSTGGTNTDLAENVLVTLSQKEPPEGYSRLVKKFPNCTFNFYALEEWDGLWHFGIPDDSPRLSELLRQATVLLVDWTLPNIEQVPNLKIVQLSISGFDRVVKQPLYTDTGITFCTSNGIYSTKIAEHVFLTLLSIRNSFDQLLSQQHSRIWDDIAYPRPKDLSGTTIGILGYGSIGRQVARIASGLGMKIHAYTASPRPTPASRADRGYILPGTGDRNGQLPDAWFSGTDKPSLHTFLSGVDVLVCSLPLTDLTRHMLSTAEFEILGRRKAYVVNVSRGGIIDHDALTKALKAGLLAGASLDVTEPEPLPTDSELWTMRDVVITPHISGTGRGYVARVVDLLEANLERLSAGESMFNVVKRGRGY</sequence>
<evidence type="ECO:0000256" key="2">
    <source>
        <dbReference type="ARBA" id="ARBA00023027"/>
    </source>
</evidence>
<dbReference type="PANTHER" id="PTHR43333">
    <property type="entry name" value="2-HACID_DH_C DOMAIN-CONTAINING PROTEIN"/>
    <property type="match status" value="1"/>
</dbReference>
<dbReference type="InterPro" id="IPR006140">
    <property type="entry name" value="D-isomer_DH_NAD-bd"/>
</dbReference>
<reference evidence="4 5" key="1">
    <citation type="submission" date="2018-03" db="EMBL/GenBank/DDBJ databases">
        <title>Genomes of Pezizomycetes fungi and the evolution of truffles.</title>
        <authorList>
            <person name="Murat C."/>
            <person name="Payen T."/>
            <person name="Noel B."/>
            <person name="Kuo A."/>
            <person name="Martin F.M."/>
        </authorList>
    </citation>
    <scope>NUCLEOTIDE SEQUENCE [LARGE SCALE GENOMIC DNA]</scope>
    <source>
        <strain evidence="4">091103-1</strain>
    </source>
</reference>
<keyword evidence="5" id="KW-1185">Reference proteome</keyword>
<dbReference type="STRING" id="42249.A0A317SEU5"/>
<dbReference type="OrthoDB" id="298012at2759"/>
<dbReference type="EMBL" id="PYWC01000111">
    <property type="protein sequence ID" value="PWW72267.1"/>
    <property type="molecule type" value="Genomic_DNA"/>
</dbReference>
<evidence type="ECO:0000256" key="1">
    <source>
        <dbReference type="ARBA" id="ARBA00023002"/>
    </source>
</evidence>
<evidence type="ECO:0000259" key="3">
    <source>
        <dbReference type="Pfam" id="PF02826"/>
    </source>
</evidence>
<accession>A0A317SEU5</accession>
<dbReference type="Gene3D" id="3.40.50.720">
    <property type="entry name" value="NAD(P)-binding Rossmann-like Domain"/>
    <property type="match status" value="2"/>
</dbReference>